<reference evidence="1 2" key="1">
    <citation type="journal article" date="2016" name="Sci. Rep.">
        <title>A novel ammonia-oxidizing archaeon from wastewater treatment plant: Its enrichment, physiological and genomic characteristics.</title>
        <authorList>
            <person name="Li Y."/>
            <person name="Ding K."/>
            <person name="Wen X."/>
            <person name="Zhang B."/>
            <person name="Shen B."/>
            <person name="Yang Y."/>
        </authorList>
    </citation>
    <scope>NUCLEOTIDE SEQUENCE [LARGE SCALE GENOMIC DNA]</scope>
    <source>
        <strain evidence="1 2">SAT1</strain>
    </source>
</reference>
<organism evidence="1 2">
    <name type="scientific">Candidatus Nitrosotenuis cloacae</name>
    <dbReference type="NCBI Taxonomy" id="1603555"/>
    <lineage>
        <taxon>Archaea</taxon>
        <taxon>Nitrososphaerota</taxon>
        <taxon>Candidatus Nitrosotenuis</taxon>
    </lineage>
</organism>
<evidence type="ECO:0000313" key="2">
    <source>
        <dbReference type="Proteomes" id="UP000266745"/>
    </source>
</evidence>
<dbReference type="OrthoDB" id="9991at2157"/>
<dbReference type="Proteomes" id="UP000266745">
    <property type="component" value="Chromosome"/>
</dbReference>
<evidence type="ECO:0000313" key="1">
    <source>
        <dbReference type="EMBL" id="AJZ76602.1"/>
    </source>
</evidence>
<sequence length="103" mass="11700">MLSLFQLSTRKYEDEIILVQKAMVDLESKCNLSNGYKIGKPFNRAGWTFFDLEISVEMTAVIEKSGMMEGALGFTISEQIKNFVGHHLESFGSQVRIKKIDYA</sequence>
<dbReference type="GeneID" id="24875408"/>
<dbReference type="KEGG" id="tah:SU86_003260"/>
<proteinExistence type="predicted"/>
<keyword evidence="2" id="KW-1185">Reference proteome</keyword>
<accession>A0A3G1B380</accession>
<dbReference type="EMBL" id="CP011097">
    <property type="protein sequence ID" value="AJZ76602.1"/>
    <property type="molecule type" value="Genomic_DNA"/>
</dbReference>
<name>A0A3G1B380_9ARCH</name>
<protein>
    <submittedName>
        <fullName evidence="1">Uncharacterized protein</fullName>
    </submittedName>
</protein>
<dbReference type="AlphaFoldDB" id="A0A3G1B380"/>
<gene>
    <name evidence="1" type="ORF">SU86_003260</name>
</gene>
<dbReference type="RefSeq" id="WP_048189313.1">
    <property type="nucleotide sequence ID" value="NZ_CP011097.1"/>
</dbReference>